<proteinExistence type="predicted"/>
<feature type="non-terminal residue" evidence="1">
    <location>
        <position position="1"/>
    </location>
</feature>
<dbReference type="AlphaFoldDB" id="A0A382ECB8"/>
<organism evidence="1">
    <name type="scientific">marine metagenome</name>
    <dbReference type="NCBI Taxonomy" id="408172"/>
    <lineage>
        <taxon>unclassified sequences</taxon>
        <taxon>metagenomes</taxon>
        <taxon>ecological metagenomes</taxon>
    </lineage>
</organism>
<dbReference type="EMBL" id="UINC01043496">
    <property type="protein sequence ID" value="SVB47611.1"/>
    <property type="molecule type" value="Genomic_DNA"/>
</dbReference>
<protein>
    <submittedName>
        <fullName evidence="1">Uncharacterized protein</fullName>
    </submittedName>
</protein>
<reference evidence="1" key="1">
    <citation type="submission" date="2018-05" db="EMBL/GenBank/DDBJ databases">
        <authorList>
            <person name="Lanie J.A."/>
            <person name="Ng W.-L."/>
            <person name="Kazmierczak K.M."/>
            <person name="Andrzejewski T.M."/>
            <person name="Davidsen T.M."/>
            <person name="Wayne K.J."/>
            <person name="Tettelin H."/>
            <person name="Glass J.I."/>
            <person name="Rusch D."/>
            <person name="Podicherti R."/>
            <person name="Tsui H.-C.T."/>
            <person name="Winkler M.E."/>
        </authorList>
    </citation>
    <scope>NUCLEOTIDE SEQUENCE</scope>
</reference>
<name>A0A382ECB8_9ZZZZ</name>
<gene>
    <name evidence="1" type="ORF">METZ01_LOCUS200465</name>
</gene>
<sequence length="62" mass="6979">VITNRKTTTNPIKAGVPHIMEMSSMMTSRSIAKPKTRTAYAPTMQPFAPRYRHRSSLFTLIG</sequence>
<accession>A0A382ECB8</accession>
<evidence type="ECO:0000313" key="1">
    <source>
        <dbReference type="EMBL" id="SVB47611.1"/>
    </source>
</evidence>